<feature type="transmembrane region" description="Helical" evidence="1">
    <location>
        <begin position="182"/>
        <end position="203"/>
    </location>
</feature>
<accession>A0ABP6LSW7</accession>
<protein>
    <recommendedName>
        <fullName evidence="4">GAP family protein</fullName>
    </recommendedName>
</protein>
<sequence>MILVVVILLLLSAAPAAGSLLPRVARPPVGLMNLAAAAQLALLGAAALCALQVSDLGDPWWRAGLVIAAATAACLGGSGISTAVLDTATRHDARRRPDLGAESSGDASWGAVAPRSRPLQDLAEDDRPVLRGGAWIGLLERLAVVSTLLASWPEGLAVVLAVKGLARYSELKRPNGAAERFIIGTFCSVLWAAACAGVAALGLTG</sequence>
<keyword evidence="1" id="KW-0812">Transmembrane</keyword>
<reference evidence="3" key="1">
    <citation type="journal article" date="2019" name="Int. J. Syst. Evol. Microbiol.">
        <title>The Global Catalogue of Microorganisms (GCM) 10K type strain sequencing project: providing services to taxonomists for standard genome sequencing and annotation.</title>
        <authorList>
            <consortium name="The Broad Institute Genomics Platform"/>
            <consortium name="The Broad Institute Genome Sequencing Center for Infectious Disease"/>
            <person name="Wu L."/>
            <person name="Ma J."/>
        </authorList>
    </citation>
    <scope>NUCLEOTIDE SEQUENCE [LARGE SCALE GENOMIC DNA]</scope>
    <source>
        <strain evidence="3">JCM 14309</strain>
    </source>
</reference>
<dbReference type="Proteomes" id="UP001500236">
    <property type="component" value="Unassembled WGS sequence"/>
</dbReference>
<feature type="transmembrane region" description="Helical" evidence="1">
    <location>
        <begin position="65"/>
        <end position="85"/>
    </location>
</feature>
<gene>
    <name evidence="2" type="ORF">GCM10010529_03260</name>
</gene>
<dbReference type="EMBL" id="BAAAVT010000002">
    <property type="protein sequence ID" value="GAA3052591.1"/>
    <property type="molecule type" value="Genomic_DNA"/>
</dbReference>
<evidence type="ECO:0000313" key="3">
    <source>
        <dbReference type="Proteomes" id="UP001500236"/>
    </source>
</evidence>
<comment type="caution">
    <text evidence="2">The sequence shown here is derived from an EMBL/GenBank/DDBJ whole genome shotgun (WGS) entry which is preliminary data.</text>
</comment>
<evidence type="ECO:0000313" key="2">
    <source>
        <dbReference type="EMBL" id="GAA3052591.1"/>
    </source>
</evidence>
<name>A0ABP6LSW7_9MICC</name>
<keyword evidence="1" id="KW-1133">Transmembrane helix</keyword>
<evidence type="ECO:0008006" key="4">
    <source>
        <dbReference type="Google" id="ProtNLM"/>
    </source>
</evidence>
<keyword evidence="1" id="KW-0472">Membrane</keyword>
<organism evidence="2 3">
    <name type="scientific">Nesterenkonia aethiopica</name>
    <dbReference type="NCBI Taxonomy" id="269144"/>
    <lineage>
        <taxon>Bacteria</taxon>
        <taxon>Bacillati</taxon>
        <taxon>Actinomycetota</taxon>
        <taxon>Actinomycetes</taxon>
        <taxon>Micrococcales</taxon>
        <taxon>Micrococcaceae</taxon>
        <taxon>Nesterenkonia</taxon>
    </lineage>
</organism>
<evidence type="ECO:0000256" key="1">
    <source>
        <dbReference type="SAM" id="Phobius"/>
    </source>
</evidence>
<feature type="transmembrane region" description="Helical" evidence="1">
    <location>
        <begin position="34"/>
        <end position="53"/>
    </location>
</feature>
<dbReference type="RefSeq" id="WP_344682851.1">
    <property type="nucleotide sequence ID" value="NZ_BAAAVT010000002.1"/>
</dbReference>
<keyword evidence="3" id="KW-1185">Reference proteome</keyword>
<proteinExistence type="predicted"/>